<feature type="non-terminal residue" evidence="1">
    <location>
        <position position="78"/>
    </location>
</feature>
<evidence type="ECO:0000313" key="1">
    <source>
        <dbReference type="EMBL" id="NWR40319.1"/>
    </source>
</evidence>
<evidence type="ECO:0000313" key="2">
    <source>
        <dbReference type="Proteomes" id="UP000540952"/>
    </source>
</evidence>
<dbReference type="SUPFAM" id="SSF48726">
    <property type="entry name" value="Immunoglobulin"/>
    <property type="match status" value="1"/>
</dbReference>
<accession>A0A7K4X0B9</accession>
<feature type="non-terminal residue" evidence="1">
    <location>
        <position position="1"/>
    </location>
</feature>
<keyword evidence="2" id="KW-1185">Reference proteome</keyword>
<organism evidence="1 2">
    <name type="scientific">Tachuris rubrigastra</name>
    <dbReference type="NCBI Taxonomy" id="495162"/>
    <lineage>
        <taxon>Eukaryota</taxon>
        <taxon>Metazoa</taxon>
        <taxon>Chordata</taxon>
        <taxon>Craniata</taxon>
        <taxon>Vertebrata</taxon>
        <taxon>Euteleostomi</taxon>
        <taxon>Archelosauria</taxon>
        <taxon>Archosauria</taxon>
        <taxon>Dinosauria</taxon>
        <taxon>Saurischia</taxon>
        <taxon>Theropoda</taxon>
        <taxon>Coelurosauria</taxon>
        <taxon>Aves</taxon>
        <taxon>Neognathae</taxon>
        <taxon>Neoaves</taxon>
        <taxon>Telluraves</taxon>
        <taxon>Australaves</taxon>
        <taxon>Passeriformes</taxon>
        <taxon>Tyrannidae</taxon>
        <taxon>Tachuris</taxon>
    </lineage>
</organism>
<dbReference type="InterPro" id="IPR036179">
    <property type="entry name" value="Ig-like_dom_sf"/>
</dbReference>
<gene>
    <name evidence="1" type="primary">Trav4</name>
    <name evidence="1" type="ORF">TACRUB_R07743</name>
</gene>
<dbReference type="EMBL" id="VZRD01001071">
    <property type="protein sequence ID" value="NWR40319.1"/>
    <property type="molecule type" value="Genomic_DNA"/>
</dbReference>
<name>A0A7K4X0B9_9TYRA</name>
<sequence length="78" mass="8463">LLAVAAGRARVQQETSVESTEGTEITINCSHPNIQTGETVIWYCQLPDRGPKLLALAFKGSRDLPDKAGQLSVSPDRR</sequence>
<dbReference type="AlphaFoldDB" id="A0A7K4X0B9"/>
<dbReference type="Proteomes" id="UP000540952">
    <property type="component" value="Unassembled WGS sequence"/>
</dbReference>
<reference evidence="1 2" key="1">
    <citation type="submission" date="2019-09" db="EMBL/GenBank/DDBJ databases">
        <title>Bird 10,000 Genomes (B10K) Project - Family phase.</title>
        <authorList>
            <person name="Zhang G."/>
        </authorList>
    </citation>
    <scope>NUCLEOTIDE SEQUENCE [LARGE SCALE GENOMIC DNA]</scope>
    <source>
        <strain evidence="1">B10K-CU-031-13</strain>
        <tissue evidence="1">Muscle</tissue>
    </source>
</reference>
<dbReference type="Gene3D" id="2.60.40.10">
    <property type="entry name" value="Immunoglobulins"/>
    <property type="match status" value="1"/>
</dbReference>
<dbReference type="InterPro" id="IPR013783">
    <property type="entry name" value="Ig-like_fold"/>
</dbReference>
<proteinExistence type="predicted"/>
<protein>
    <submittedName>
        <fullName evidence="1">TVA4 protein</fullName>
    </submittedName>
</protein>
<comment type="caution">
    <text evidence="1">The sequence shown here is derived from an EMBL/GenBank/DDBJ whole genome shotgun (WGS) entry which is preliminary data.</text>
</comment>